<dbReference type="EMBL" id="JAHYIQ010000006">
    <property type="protein sequence ID" value="KAK1131218.1"/>
    <property type="molecule type" value="Genomic_DNA"/>
</dbReference>
<dbReference type="AlphaFoldDB" id="A0AA40KSI1"/>
<protein>
    <submittedName>
        <fullName evidence="2">Uncharacterized protein</fullName>
    </submittedName>
</protein>
<evidence type="ECO:0000313" key="2">
    <source>
        <dbReference type="EMBL" id="KAK1131218.1"/>
    </source>
</evidence>
<reference evidence="2" key="1">
    <citation type="submission" date="2021-10" db="EMBL/GenBank/DDBJ databases">
        <title>Melipona bicolor Genome sequencing and assembly.</title>
        <authorList>
            <person name="Araujo N.S."/>
            <person name="Arias M.C."/>
        </authorList>
    </citation>
    <scope>NUCLEOTIDE SEQUENCE</scope>
    <source>
        <strain evidence="2">USP_2M_L1-L4_2017</strain>
        <tissue evidence="2">Whole body</tissue>
    </source>
</reference>
<proteinExistence type="predicted"/>
<dbReference type="Proteomes" id="UP001177670">
    <property type="component" value="Unassembled WGS sequence"/>
</dbReference>
<organism evidence="2 3">
    <name type="scientific">Melipona bicolor</name>
    <dbReference type="NCBI Taxonomy" id="60889"/>
    <lineage>
        <taxon>Eukaryota</taxon>
        <taxon>Metazoa</taxon>
        <taxon>Ecdysozoa</taxon>
        <taxon>Arthropoda</taxon>
        <taxon>Hexapoda</taxon>
        <taxon>Insecta</taxon>
        <taxon>Pterygota</taxon>
        <taxon>Neoptera</taxon>
        <taxon>Endopterygota</taxon>
        <taxon>Hymenoptera</taxon>
        <taxon>Apocrita</taxon>
        <taxon>Aculeata</taxon>
        <taxon>Apoidea</taxon>
        <taxon>Anthophila</taxon>
        <taxon>Apidae</taxon>
        <taxon>Melipona</taxon>
    </lineage>
</organism>
<gene>
    <name evidence="2" type="ORF">K0M31_017506</name>
</gene>
<name>A0AA40KSI1_9HYME</name>
<comment type="caution">
    <text evidence="2">The sequence shown here is derived from an EMBL/GenBank/DDBJ whole genome shotgun (WGS) entry which is preliminary data.</text>
</comment>
<evidence type="ECO:0000313" key="3">
    <source>
        <dbReference type="Proteomes" id="UP001177670"/>
    </source>
</evidence>
<evidence type="ECO:0000256" key="1">
    <source>
        <dbReference type="SAM" id="MobiDB-lite"/>
    </source>
</evidence>
<feature type="region of interest" description="Disordered" evidence="1">
    <location>
        <begin position="1"/>
        <end position="29"/>
    </location>
</feature>
<sequence length="111" mass="11965">MAVLGKNPIYSGTRVENPAGPTPCGRGWGGRDTWRSGGEVAVITPSIFGTSHRIDIPVPELDDRLELSQLLLGECACSAWYAEWIRYNISRSGTTTAAGIAARRHTPPLSK</sequence>
<keyword evidence="3" id="KW-1185">Reference proteome</keyword>
<accession>A0AA40KSI1</accession>